<evidence type="ECO:0000256" key="2">
    <source>
        <dbReference type="ARBA" id="ARBA00022898"/>
    </source>
</evidence>
<dbReference type="Gene3D" id="3.90.1150.10">
    <property type="entry name" value="Aspartate Aminotransferase, domain 1"/>
    <property type="match status" value="1"/>
</dbReference>
<dbReference type="AlphaFoldDB" id="A0A1I0RBF8"/>
<dbReference type="Proteomes" id="UP000199437">
    <property type="component" value="Unassembled WGS sequence"/>
</dbReference>
<dbReference type="PROSITE" id="PS00595">
    <property type="entry name" value="AA_TRANSFER_CLASS_5"/>
    <property type="match status" value="1"/>
</dbReference>
<gene>
    <name evidence="6" type="ORF">SAMN05216290_3376</name>
</gene>
<dbReference type="GO" id="GO:0016829">
    <property type="term" value="F:lyase activity"/>
    <property type="evidence" value="ECO:0007669"/>
    <property type="project" value="UniProtKB-KW"/>
</dbReference>
<dbReference type="SUPFAM" id="SSF53383">
    <property type="entry name" value="PLP-dependent transferases"/>
    <property type="match status" value="1"/>
</dbReference>
<accession>A0A1I0RBF8</accession>
<keyword evidence="2" id="KW-0663">Pyridoxal phosphate</keyword>
<dbReference type="PANTHER" id="PTHR43586:SF24">
    <property type="entry name" value="BLR4730 PROTEIN"/>
    <property type="match status" value="1"/>
</dbReference>
<evidence type="ECO:0000256" key="3">
    <source>
        <dbReference type="RuleBase" id="RU004075"/>
    </source>
</evidence>
<evidence type="ECO:0000256" key="4">
    <source>
        <dbReference type="RuleBase" id="RU004504"/>
    </source>
</evidence>
<proteinExistence type="inferred from homology"/>
<evidence type="ECO:0000313" key="6">
    <source>
        <dbReference type="EMBL" id="SEW38049.1"/>
    </source>
</evidence>
<organism evidence="6 7">
    <name type="scientific">Roseivirga pacifica</name>
    <dbReference type="NCBI Taxonomy" id="1267423"/>
    <lineage>
        <taxon>Bacteria</taxon>
        <taxon>Pseudomonadati</taxon>
        <taxon>Bacteroidota</taxon>
        <taxon>Cytophagia</taxon>
        <taxon>Cytophagales</taxon>
        <taxon>Roseivirgaceae</taxon>
        <taxon>Roseivirga</taxon>
    </lineage>
</organism>
<dbReference type="InterPro" id="IPR020578">
    <property type="entry name" value="Aminotrans_V_PyrdxlP_BS"/>
</dbReference>
<evidence type="ECO:0000259" key="5">
    <source>
        <dbReference type="Pfam" id="PF00266"/>
    </source>
</evidence>
<dbReference type="Gene3D" id="3.40.640.10">
    <property type="entry name" value="Type I PLP-dependent aspartate aminotransferase-like (Major domain)"/>
    <property type="match status" value="1"/>
</dbReference>
<sequence length="396" mass="44369">MLICYMAFSQNEIQRFQSETDGTKHRIHFNNAGASLPPNIVRDGVIDFLKEEAELGGYEIHAERADELAAVYPAIAKMLNAKSNEIAIMENATSAWNAVFQALDLKDGDEVITNQPDYASNYLAYLNHPADLKIKVIPNHKNGDPDLTALEQMITPRTKLVNITHMPTNSGLIAPAEEIGEICEKHGLFYLLDACQTAGQYPLDVKRLKCHALSATGRKYMRGPRGTGFLFVSEKKLADLKPYTIDLHSAIWTGPSTYEVRKDARKFENWEGNRANQYGLKLAVEYATEIGLDRIWERVLYLSALLRQQMAKVDGVLIHDIGSVKGGLVSFTKEGWKAQDLQNALFEKGVNVSWNGIPNTYLDMTERGLTAIVRASVHYYNTEEEVEDFVKILATL</sequence>
<comment type="similarity">
    <text evidence="3">Belongs to the class-V pyridoxal-phosphate-dependent aminotransferase family.</text>
</comment>
<dbReference type="InterPro" id="IPR015422">
    <property type="entry name" value="PyrdxlP-dep_Trfase_small"/>
</dbReference>
<keyword evidence="6" id="KW-0456">Lyase</keyword>
<dbReference type="InterPro" id="IPR015421">
    <property type="entry name" value="PyrdxlP-dep_Trfase_major"/>
</dbReference>
<dbReference type="Pfam" id="PF00266">
    <property type="entry name" value="Aminotran_5"/>
    <property type="match status" value="1"/>
</dbReference>
<dbReference type="InterPro" id="IPR015424">
    <property type="entry name" value="PyrdxlP-dep_Trfase"/>
</dbReference>
<dbReference type="STRING" id="1267423.SAMN05216290_3376"/>
<feature type="domain" description="Aminotransferase class V" evidence="5">
    <location>
        <begin position="29"/>
        <end position="389"/>
    </location>
</feature>
<protein>
    <submittedName>
        <fullName evidence="6">Selenocysteine lyase/Cysteine desulfurase</fullName>
    </submittedName>
</protein>
<dbReference type="InterPro" id="IPR000192">
    <property type="entry name" value="Aminotrans_V_dom"/>
</dbReference>
<evidence type="ECO:0000256" key="1">
    <source>
        <dbReference type="ARBA" id="ARBA00001933"/>
    </source>
</evidence>
<dbReference type="EMBL" id="FOIR01000003">
    <property type="protein sequence ID" value="SEW38049.1"/>
    <property type="molecule type" value="Genomic_DNA"/>
</dbReference>
<reference evidence="7" key="1">
    <citation type="submission" date="2016-10" db="EMBL/GenBank/DDBJ databases">
        <authorList>
            <person name="Varghese N."/>
            <person name="Submissions S."/>
        </authorList>
    </citation>
    <scope>NUCLEOTIDE SEQUENCE [LARGE SCALE GENOMIC DNA]</scope>
    <source>
        <strain evidence="7">CGMCC 1.12402</strain>
    </source>
</reference>
<keyword evidence="7" id="KW-1185">Reference proteome</keyword>
<name>A0A1I0RBF8_9BACT</name>
<comment type="cofactor">
    <cofactor evidence="1 4">
        <name>pyridoxal 5'-phosphate</name>
        <dbReference type="ChEBI" id="CHEBI:597326"/>
    </cofactor>
</comment>
<evidence type="ECO:0000313" key="7">
    <source>
        <dbReference type="Proteomes" id="UP000199437"/>
    </source>
</evidence>
<dbReference type="PANTHER" id="PTHR43586">
    <property type="entry name" value="CYSTEINE DESULFURASE"/>
    <property type="match status" value="1"/>
</dbReference>